<reference evidence="2" key="1">
    <citation type="journal article" date="2012" name="Nat. Biotechnol.">
        <title>Reference genome sequence of the model plant Setaria.</title>
        <authorList>
            <person name="Bennetzen J.L."/>
            <person name="Schmutz J."/>
            <person name="Wang H."/>
            <person name="Percifield R."/>
            <person name="Hawkins J."/>
            <person name="Pontaroli A.C."/>
            <person name="Estep M."/>
            <person name="Feng L."/>
            <person name="Vaughn J.N."/>
            <person name="Grimwood J."/>
            <person name="Jenkins J."/>
            <person name="Barry K."/>
            <person name="Lindquist E."/>
            <person name="Hellsten U."/>
            <person name="Deshpande S."/>
            <person name="Wang X."/>
            <person name="Wu X."/>
            <person name="Mitros T."/>
            <person name="Triplett J."/>
            <person name="Yang X."/>
            <person name="Ye C.Y."/>
            <person name="Mauro-Herrera M."/>
            <person name="Wang L."/>
            <person name="Li P."/>
            <person name="Sharma M."/>
            <person name="Sharma R."/>
            <person name="Ronald P.C."/>
            <person name="Panaud O."/>
            <person name="Kellogg E.A."/>
            <person name="Brutnell T.P."/>
            <person name="Doust A.N."/>
            <person name="Tuskan G.A."/>
            <person name="Rokhsar D."/>
            <person name="Devos K.M."/>
        </authorList>
    </citation>
    <scope>NUCLEOTIDE SEQUENCE [LARGE SCALE GENOMIC DNA]</scope>
    <source>
        <strain evidence="2">cv. Yugu1</strain>
    </source>
</reference>
<dbReference type="PANTHER" id="PTHR33325:SF11">
    <property type="entry name" value="COLD SHOCK DOMAIN-CONTAINING PROTEIN 4-LIKE"/>
    <property type="match status" value="1"/>
</dbReference>
<protein>
    <recommendedName>
        <fullName evidence="3">CCHC-type domain-containing protein</fullName>
    </recommendedName>
</protein>
<dbReference type="Gramene" id="KQK89479">
    <property type="protein sequence ID" value="KQK89479"/>
    <property type="gene ID" value="SETIT_040259mg"/>
</dbReference>
<evidence type="ECO:0000313" key="1">
    <source>
        <dbReference type="EnsemblPlants" id="KQK89479"/>
    </source>
</evidence>
<proteinExistence type="predicted"/>
<accession>K4AMW3</accession>
<reference evidence="1" key="2">
    <citation type="submission" date="2018-08" db="UniProtKB">
        <authorList>
            <consortium name="EnsemblPlants"/>
        </authorList>
    </citation>
    <scope>IDENTIFICATION</scope>
    <source>
        <strain evidence="1">Yugu1</strain>
    </source>
</reference>
<dbReference type="EMBL" id="AGNK02005733">
    <property type="status" value="NOT_ANNOTATED_CDS"/>
    <property type="molecule type" value="Genomic_DNA"/>
</dbReference>
<dbReference type="EnsemblPlants" id="KQK89479">
    <property type="protein sequence ID" value="KQK89479"/>
    <property type="gene ID" value="SETIT_040259mg"/>
</dbReference>
<sequence>MERCPLALWKDLKEPNHEWNHLRLQHFKIVANYNHAIHSICSKFKFCEKEPTDVEKIEKTLSTMLPKDRIFDGVNLQQYSQLIHTLSQIEKHLELLLKNVYQHPPGSAPCPEVHYNVHNTDNKKEFKGNNFSRNSVGKRKFNNRCKFHKRGKGKGKAPPPHGNSRKLCNRCGSDNHVAKKCHCPRHLVLLYQKSLKKPKFDKPRYEYHFNLFEATPEIGSSQQ</sequence>
<evidence type="ECO:0000313" key="2">
    <source>
        <dbReference type="Proteomes" id="UP000004995"/>
    </source>
</evidence>
<dbReference type="PANTHER" id="PTHR33325">
    <property type="entry name" value="ZINC FINGER, CCHC-TYPE-RELATED"/>
    <property type="match status" value="1"/>
</dbReference>
<dbReference type="Proteomes" id="UP000004995">
    <property type="component" value="Unassembled WGS sequence"/>
</dbReference>
<organism evidence="1 2">
    <name type="scientific">Setaria italica</name>
    <name type="common">Foxtail millet</name>
    <name type="synonym">Panicum italicum</name>
    <dbReference type="NCBI Taxonomy" id="4555"/>
    <lineage>
        <taxon>Eukaryota</taxon>
        <taxon>Viridiplantae</taxon>
        <taxon>Streptophyta</taxon>
        <taxon>Embryophyta</taxon>
        <taxon>Tracheophyta</taxon>
        <taxon>Spermatophyta</taxon>
        <taxon>Magnoliopsida</taxon>
        <taxon>Liliopsida</taxon>
        <taxon>Poales</taxon>
        <taxon>Poaceae</taxon>
        <taxon>PACMAD clade</taxon>
        <taxon>Panicoideae</taxon>
        <taxon>Panicodae</taxon>
        <taxon>Paniceae</taxon>
        <taxon>Cenchrinae</taxon>
        <taxon>Setaria</taxon>
    </lineage>
</organism>
<keyword evidence="2" id="KW-1185">Reference proteome</keyword>
<evidence type="ECO:0008006" key="3">
    <source>
        <dbReference type="Google" id="ProtNLM"/>
    </source>
</evidence>
<dbReference type="InParanoid" id="K4AMW3"/>
<dbReference type="HOGENOM" id="CLU_063980_0_0_1"/>
<dbReference type="AlphaFoldDB" id="K4AMW3"/>
<name>K4AMW3_SETIT</name>